<keyword evidence="3" id="KW-1185">Reference proteome</keyword>
<protein>
    <recommendedName>
        <fullName evidence="4">AT-rich interactive domain-containing protein 2</fullName>
    </recommendedName>
</protein>
<name>A0A8X8Y7Q7_SALSN</name>
<accession>A0A8X8Y7Q7</accession>
<feature type="compositionally biased region" description="Basic and acidic residues" evidence="1">
    <location>
        <begin position="399"/>
        <end position="416"/>
    </location>
</feature>
<reference evidence="2" key="2">
    <citation type="submission" date="2020-08" db="EMBL/GenBank/DDBJ databases">
        <title>Plant Genome Project.</title>
        <authorList>
            <person name="Zhang R.-G."/>
        </authorList>
    </citation>
    <scope>NUCLEOTIDE SEQUENCE</scope>
    <source>
        <strain evidence="2">Huo1</strain>
        <tissue evidence="2">Leaf</tissue>
    </source>
</reference>
<feature type="region of interest" description="Disordered" evidence="1">
    <location>
        <begin position="394"/>
        <end position="439"/>
    </location>
</feature>
<gene>
    <name evidence="2" type="ORF">SASPL_110439</name>
</gene>
<feature type="region of interest" description="Disordered" evidence="1">
    <location>
        <begin position="1"/>
        <end position="70"/>
    </location>
</feature>
<evidence type="ECO:0000313" key="3">
    <source>
        <dbReference type="Proteomes" id="UP000298416"/>
    </source>
</evidence>
<evidence type="ECO:0008006" key="4">
    <source>
        <dbReference type="Google" id="ProtNLM"/>
    </source>
</evidence>
<dbReference type="InterPro" id="IPR001005">
    <property type="entry name" value="SANT/Myb"/>
</dbReference>
<evidence type="ECO:0000256" key="1">
    <source>
        <dbReference type="SAM" id="MobiDB-lite"/>
    </source>
</evidence>
<dbReference type="OrthoDB" id="1908944at2759"/>
<organism evidence="2">
    <name type="scientific">Salvia splendens</name>
    <name type="common">Scarlet sage</name>
    <dbReference type="NCBI Taxonomy" id="180675"/>
    <lineage>
        <taxon>Eukaryota</taxon>
        <taxon>Viridiplantae</taxon>
        <taxon>Streptophyta</taxon>
        <taxon>Embryophyta</taxon>
        <taxon>Tracheophyta</taxon>
        <taxon>Spermatophyta</taxon>
        <taxon>Magnoliopsida</taxon>
        <taxon>eudicotyledons</taxon>
        <taxon>Gunneridae</taxon>
        <taxon>Pentapetalae</taxon>
        <taxon>asterids</taxon>
        <taxon>lamiids</taxon>
        <taxon>Lamiales</taxon>
        <taxon>Lamiaceae</taxon>
        <taxon>Nepetoideae</taxon>
        <taxon>Mentheae</taxon>
        <taxon>Salviinae</taxon>
        <taxon>Salvia</taxon>
        <taxon>Salvia subgen. Calosphace</taxon>
        <taxon>core Calosphace</taxon>
    </lineage>
</organism>
<dbReference type="EMBL" id="PNBA02000004">
    <property type="protein sequence ID" value="KAG6426219.1"/>
    <property type="molecule type" value="Genomic_DNA"/>
</dbReference>
<sequence>MFLRMGVKRPLEEENLPELSFEQPKQHDSNKKLTLATEDFPSHPPVPIVNSPGEAKSKLSELDSDETPESGGIGALIVEKELDTSIPFSLVTTTSSSSSRGGNVEDQDFARYYNVPGVIDLTLPRLPPEQYEDPYVYLLNCPPRKEVPVGQDHQAEVPEWDPSASGKNFSGSRNFIKDELVHKLMGTCIIPSPGLNDLNSDSYTVGRGRADCVCPDMGSVRCVQQHVREAREKLRYTIGDETFLKLGFYEMGEEIAQRWNAEDEQLFHKVVISNPASLGRDFWKDLAAVFPSLTKKEFVSYYFNVFMLRKRGVQNRSYLSRIDSDDDEDLKSARVHYPSTHFLLAEDGDDLHHTHGDFHHVYIGGDGDSDVGSLSDQDLDAGWADRYGSEPEIVCGDKGSFDNHETCDGTIPKKDDVDEGGNDGPATSGGNVHKPCSGE</sequence>
<dbReference type="PANTHER" id="PTHR46872">
    <property type="entry name" value="DNA BINDING PROTEIN"/>
    <property type="match status" value="1"/>
</dbReference>
<dbReference type="CDD" id="cd00167">
    <property type="entry name" value="SANT"/>
    <property type="match status" value="1"/>
</dbReference>
<proteinExistence type="predicted"/>
<dbReference type="Proteomes" id="UP000298416">
    <property type="component" value="Unassembled WGS sequence"/>
</dbReference>
<reference evidence="2" key="1">
    <citation type="submission" date="2018-01" db="EMBL/GenBank/DDBJ databases">
        <authorList>
            <person name="Mao J.F."/>
        </authorList>
    </citation>
    <scope>NUCLEOTIDE SEQUENCE</scope>
    <source>
        <strain evidence="2">Huo1</strain>
        <tissue evidence="2">Leaf</tissue>
    </source>
</reference>
<dbReference type="PANTHER" id="PTHR46872:SF5">
    <property type="entry name" value="MYB-LIKE DOMAIN-CONTAINING PROTEIN"/>
    <property type="match status" value="1"/>
</dbReference>
<comment type="caution">
    <text evidence="2">The sequence shown here is derived from an EMBL/GenBank/DDBJ whole genome shotgun (WGS) entry which is preliminary data.</text>
</comment>
<dbReference type="AlphaFoldDB" id="A0A8X8Y7Q7"/>
<evidence type="ECO:0000313" key="2">
    <source>
        <dbReference type="EMBL" id="KAG6426219.1"/>
    </source>
</evidence>